<dbReference type="EMBL" id="SMJZ01000033">
    <property type="protein sequence ID" value="TDC08007.1"/>
    <property type="molecule type" value="Genomic_DNA"/>
</dbReference>
<feature type="compositionally biased region" description="Basic and acidic residues" evidence="1">
    <location>
        <begin position="50"/>
        <end position="60"/>
    </location>
</feature>
<feature type="region of interest" description="Disordered" evidence="1">
    <location>
        <begin position="1"/>
        <end position="60"/>
    </location>
</feature>
<accession>A0A4R4NKE4</accession>
<evidence type="ECO:0000313" key="2">
    <source>
        <dbReference type="EMBL" id="TDC08007.1"/>
    </source>
</evidence>
<reference evidence="2 3" key="1">
    <citation type="submission" date="2019-02" db="EMBL/GenBank/DDBJ databases">
        <title>Draft genome sequences of novel Actinobacteria.</title>
        <authorList>
            <person name="Sahin N."/>
            <person name="Ay H."/>
            <person name="Saygin H."/>
        </authorList>
    </citation>
    <scope>NUCLEOTIDE SEQUENCE [LARGE SCALE GENOMIC DNA]</scope>
    <source>
        <strain evidence="2 3">KC201</strain>
    </source>
</reference>
<gene>
    <name evidence="2" type="ORF">E1267_11780</name>
</gene>
<keyword evidence="3" id="KW-1185">Reference proteome</keyword>
<dbReference type="AlphaFoldDB" id="A0A4R4NKE4"/>
<feature type="compositionally biased region" description="Low complexity" evidence="1">
    <location>
        <begin position="12"/>
        <end position="46"/>
    </location>
</feature>
<proteinExistence type="predicted"/>
<evidence type="ECO:0000256" key="1">
    <source>
        <dbReference type="SAM" id="MobiDB-lite"/>
    </source>
</evidence>
<protein>
    <submittedName>
        <fullName evidence="2">Uncharacterized protein</fullName>
    </submittedName>
</protein>
<dbReference type="Proteomes" id="UP000295157">
    <property type="component" value="Unassembled WGS sequence"/>
</dbReference>
<sequence>MGTRSRRPARPPALGRRTACTSPRGRPAAPPASRCSRTRAPAAPTGRRGRSAEGRGERAR</sequence>
<comment type="caution">
    <text evidence="2">The sequence shown here is derived from an EMBL/GenBank/DDBJ whole genome shotgun (WGS) entry which is preliminary data.</text>
</comment>
<organism evidence="2 3">
    <name type="scientific">Nonomuraea longispora</name>
    <dbReference type="NCBI Taxonomy" id="1848320"/>
    <lineage>
        <taxon>Bacteria</taxon>
        <taxon>Bacillati</taxon>
        <taxon>Actinomycetota</taxon>
        <taxon>Actinomycetes</taxon>
        <taxon>Streptosporangiales</taxon>
        <taxon>Streptosporangiaceae</taxon>
        <taxon>Nonomuraea</taxon>
    </lineage>
</organism>
<name>A0A4R4NKE4_9ACTN</name>
<evidence type="ECO:0000313" key="3">
    <source>
        <dbReference type="Proteomes" id="UP000295157"/>
    </source>
</evidence>